<dbReference type="AlphaFoldDB" id="A0AAV3ZBV9"/>
<name>A0AAV3ZBV9_9GAST</name>
<evidence type="ECO:0000313" key="1">
    <source>
        <dbReference type="EMBL" id="GFN91976.1"/>
    </source>
</evidence>
<reference evidence="1 2" key="1">
    <citation type="journal article" date="2021" name="Elife">
        <title>Chloroplast acquisition without the gene transfer in kleptoplastic sea slugs, Plakobranchus ocellatus.</title>
        <authorList>
            <person name="Maeda T."/>
            <person name="Takahashi S."/>
            <person name="Yoshida T."/>
            <person name="Shimamura S."/>
            <person name="Takaki Y."/>
            <person name="Nagai Y."/>
            <person name="Toyoda A."/>
            <person name="Suzuki Y."/>
            <person name="Arimoto A."/>
            <person name="Ishii H."/>
            <person name="Satoh N."/>
            <person name="Nishiyama T."/>
            <person name="Hasebe M."/>
            <person name="Maruyama T."/>
            <person name="Minagawa J."/>
            <person name="Obokata J."/>
            <person name="Shigenobu S."/>
        </authorList>
    </citation>
    <scope>NUCLEOTIDE SEQUENCE [LARGE SCALE GENOMIC DNA]</scope>
</reference>
<gene>
    <name evidence="1" type="ORF">PoB_001848200</name>
</gene>
<protein>
    <submittedName>
        <fullName evidence="1">Uncharacterized protein</fullName>
    </submittedName>
</protein>
<keyword evidence="2" id="KW-1185">Reference proteome</keyword>
<dbReference type="Proteomes" id="UP000735302">
    <property type="component" value="Unassembled WGS sequence"/>
</dbReference>
<sequence length="117" mass="13454">MLVVHRASYKKGSLPKKCATTAPPFLRRVRKSLCRCQGVFEKLKANNIICFQRDPIITKRRQWESNPRDLSKKRLHAPSTTGEIKADVRATLLPNAMDFSKRLSLNNVARYVQTMKI</sequence>
<organism evidence="1 2">
    <name type="scientific">Plakobranchus ocellatus</name>
    <dbReference type="NCBI Taxonomy" id="259542"/>
    <lineage>
        <taxon>Eukaryota</taxon>
        <taxon>Metazoa</taxon>
        <taxon>Spiralia</taxon>
        <taxon>Lophotrochozoa</taxon>
        <taxon>Mollusca</taxon>
        <taxon>Gastropoda</taxon>
        <taxon>Heterobranchia</taxon>
        <taxon>Euthyneura</taxon>
        <taxon>Panpulmonata</taxon>
        <taxon>Sacoglossa</taxon>
        <taxon>Placobranchoidea</taxon>
        <taxon>Plakobranchidae</taxon>
        <taxon>Plakobranchus</taxon>
    </lineage>
</organism>
<proteinExistence type="predicted"/>
<accession>A0AAV3ZBV9</accession>
<dbReference type="EMBL" id="BLXT01002201">
    <property type="protein sequence ID" value="GFN91976.1"/>
    <property type="molecule type" value="Genomic_DNA"/>
</dbReference>
<evidence type="ECO:0000313" key="2">
    <source>
        <dbReference type="Proteomes" id="UP000735302"/>
    </source>
</evidence>
<comment type="caution">
    <text evidence="1">The sequence shown here is derived from an EMBL/GenBank/DDBJ whole genome shotgun (WGS) entry which is preliminary data.</text>
</comment>